<dbReference type="Proteomes" id="UP000005627">
    <property type="component" value="Chromosome 1"/>
</dbReference>
<feature type="compositionally biased region" description="Polar residues" evidence="1">
    <location>
        <begin position="140"/>
        <end position="152"/>
    </location>
</feature>
<accession>G8ZNC8</accession>
<feature type="domain" description="Mso1 N-terminal" evidence="2">
    <location>
        <begin position="26"/>
        <end position="67"/>
    </location>
</feature>
<sequence length="201" mass="22202">MSSTSEHSSGGLWHKFRSSTKSLSSSLSNLSMKTESDGDTPTSTVVHKSLVKFYKHQEPFTGFPGWLGHKEDLPNEQKILKKQNHVSSNPIAGGLNHMRKSSLDKMNRKSVSPSPFNEPEQLSSAGMAFHSIYSSETTTVRTSNTAALQGQAQHGRPDVLGRSDLQDQSQAPTTVTKNSSMMMRERLKRQNTKNSINIGRN</sequence>
<dbReference type="AlphaFoldDB" id="G8ZNC8"/>
<dbReference type="Pfam" id="PF14475">
    <property type="entry name" value="Mso1_Sec1_bdg"/>
    <property type="match status" value="1"/>
</dbReference>
<dbReference type="GO" id="GO:0032120">
    <property type="term" value="P:ascospore-type prospore membrane formation"/>
    <property type="evidence" value="ECO:0007669"/>
    <property type="project" value="EnsemblFungi"/>
</dbReference>
<dbReference type="EMBL" id="HE616742">
    <property type="protein sequence ID" value="CCE90122.1"/>
    <property type="molecule type" value="Genomic_DNA"/>
</dbReference>
<keyword evidence="4" id="KW-1185">Reference proteome</keyword>
<dbReference type="RefSeq" id="XP_003679333.1">
    <property type="nucleotide sequence ID" value="XM_003679285.1"/>
</dbReference>
<feature type="compositionally biased region" description="Low complexity" evidence="1">
    <location>
        <begin position="19"/>
        <end position="31"/>
    </location>
</feature>
<dbReference type="GO" id="GO:0005628">
    <property type="term" value="C:prospore membrane"/>
    <property type="evidence" value="ECO:0007669"/>
    <property type="project" value="EnsemblFungi"/>
</dbReference>
<dbReference type="GO" id="GO:0031201">
    <property type="term" value="C:SNARE complex"/>
    <property type="evidence" value="ECO:0007669"/>
    <property type="project" value="EnsemblFungi"/>
</dbReference>
<name>G8ZNC8_TORDE</name>
<feature type="compositionally biased region" description="Basic and acidic residues" evidence="1">
    <location>
        <begin position="155"/>
        <end position="165"/>
    </location>
</feature>
<feature type="compositionally biased region" description="Polar residues" evidence="1">
    <location>
        <begin position="192"/>
        <end position="201"/>
    </location>
</feature>
<evidence type="ECO:0000313" key="4">
    <source>
        <dbReference type="Proteomes" id="UP000005627"/>
    </source>
</evidence>
<dbReference type="STRING" id="1076872.G8ZNC8"/>
<dbReference type="eggNOG" id="ENOG502S4R3">
    <property type="taxonomic scope" value="Eukaryota"/>
</dbReference>
<feature type="region of interest" description="Disordered" evidence="1">
    <location>
        <begin position="1"/>
        <end position="43"/>
    </location>
</feature>
<feature type="compositionally biased region" description="Polar residues" evidence="1">
    <location>
        <begin position="166"/>
        <end position="181"/>
    </location>
</feature>
<dbReference type="GO" id="GO:0006904">
    <property type="term" value="P:vesicle docking involved in exocytosis"/>
    <property type="evidence" value="ECO:0007669"/>
    <property type="project" value="EnsemblFungi"/>
</dbReference>
<gene>
    <name evidence="3" type="primary">TDEL0A07900</name>
    <name evidence="3" type="ORF">TDEL_0A07900</name>
</gene>
<evidence type="ECO:0000313" key="3">
    <source>
        <dbReference type="EMBL" id="CCE90122.1"/>
    </source>
</evidence>
<dbReference type="InterPro" id="IPR028095">
    <property type="entry name" value="Mso1_N_dom"/>
</dbReference>
<evidence type="ECO:0000259" key="2">
    <source>
        <dbReference type="Pfam" id="PF14475"/>
    </source>
</evidence>
<protein>
    <recommendedName>
        <fullName evidence="2">Mso1 N-terminal domain-containing protein</fullName>
    </recommendedName>
</protein>
<reference evidence="3 4" key="1">
    <citation type="journal article" date="2011" name="Proc. Natl. Acad. Sci. U.S.A.">
        <title>Evolutionary erosion of yeast sex chromosomes by mating-type switching accidents.</title>
        <authorList>
            <person name="Gordon J.L."/>
            <person name="Armisen D."/>
            <person name="Proux-Wera E."/>
            <person name="Oheigeartaigh S.S."/>
            <person name="Byrne K.P."/>
            <person name="Wolfe K.H."/>
        </authorList>
    </citation>
    <scope>NUCLEOTIDE SEQUENCE [LARGE SCALE GENOMIC DNA]</scope>
    <source>
        <strain evidence="4">ATCC 10662 / CBS 1146 / NBRC 0425 / NCYC 2629 / NRRL Y-866</strain>
    </source>
</reference>
<dbReference type="HOGENOM" id="CLU_082503_0_0_1"/>
<dbReference type="InParanoid" id="G8ZNC8"/>
<dbReference type="GO" id="GO:0033101">
    <property type="term" value="C:cellular bud membrane"/>
    <property type="evidence" value="ECO:0007669"/>
    <property type="project" value="EnsemblFungi"/>
</dbReference>
<dbReference type="KEGG" id="tdl:TDEL_0A07900"/>
<dbReference type="FunCoup" id="G8ZNC8">
    <property type="interactions" value="28"/>
</dbReference>
<organism evidence="3 4">
    <name type="scientific">Torulaspora delbrueckii</name>
    <name type="common">Yeast</name>
    <name type="synonym">Candida colliculosa</name>
    <dbReference type="NCBI Taxonomy" id="4950"/>
    <lineage>
        <taxon>Eukaryota</taxon>
        <taxon>Fungi</taxon>
        <taxon>Dikarya</taxon>
        <taxon>Ascomycota</taxon>
        <taxon>Saccharomycotina</taxon>
        <taxon>Saccharomycetes</taxon>
        <taxon>Saccharomycetales</taxon>
        <taxon>Saccharomycetaceae</taxon>
        <taxon>Torulaspora</taxon>
    </lineage>
</organism>
<dbReference type="GO" id="GO:0005935">
    <property type="term" value="C:cellular bud neck"/>
    <property type="evidence" value="ECO:0007669"/>
    <property type="project" value="EnsemblFungi"/>
</dbReference>
<feature type="region of interest" description="Disordered" evidence="1">
    <location>
        <begin position="140"/>
        <end position="201"/>
    </location>
</feature>
<dbReference type="GO" id="GO:0061025">
    <property type="term" value="P:membrane fusion"/>
    <property type="evidence" value="ECO:0007669"/>
    <property type="project" value="EnsemblFungi"/>
</dbReference>
<evidence type="ECO:0000256" key="1">
    <source>
        <dbReference type="SAM" id="MobiDB-lite"/>
    </source>
</evidence>
<dbReference type="OrthoDB" id="4094515at2759"/>
<dbReference type="GeneID" id="11502916"/>
<proteinExistence type="predicted"/>
<dbReference type="GO" id="GO:0005934">
    <property type="term" value="C:cellular bud tip"/>
    <property type="evidence" value="ECO:0007669"/>
    <property type="project" value="EnsemblFungi"/>
</dbReference>